<proteinExistence type="predicted"/>
<sequence length="39" mass="4593">MGVIFRYAHSVCRRAAPPWFEPKLRAYLKSKLSIILLFL</sequence>
<geneLocation type="plasmid" evidence="1">
    <name>pKB1A97-67</name>
</geneLocation>
<dbReference type="EMBL" id="JQ031552">
    <property type="protein sequence ID" value="AEY78244.1"/>
    <property type="molecule type" value="Genomic_DNA"/>
</dbReference>
<dbReference type="AlphaFoldDB" id="H2ES77"/>
<evidence type="ECO:0000313" key="1">
    <source>
        <dbReference type="EMBL" id="AEY78244.1"/>
    </source>
</evidence>
<accession>H2ES77</accession>
<reference evidence="1" key="1">
    <citation type="submission" date="2011-11" db="EMBL/GenBank/DDBJ databases">
        <authorList>
            <person name="Summers A.O."/>
            <person name="Wireman J."/>
            <person name="Williams L.E."/>
        </authorList>
    </citation>
    <scope>NUCLEOTIDE SEQUENCE</scope>
    <source>
        <strain evidence="1">KB1A-97</strain>
        <plasmid evidence="1">pKB1A97-67</plasmid>
    </source>
</reference>
<keyword evidence="1" id="KW-0614">Plasmid</keyword>
<protein>
    <submittedName>
        <fullName evidence="1">Uncharacterized protein</fullName>
    </submittedName>
</protein>
<organism evidence="1">
    <name type="scientific">Aliivibrio fischeri</name>
    <name type="common">Vibrio fischeri</name>
    <dbReference type="NCBI Taxonomy" id="668"/>
    <lineage>
        <taxon>Bacteria</taxon>
        <taxon>Pseudomonadati</taxon>
        <taxon>Pseudomonadota</taxon>
        <taxon>Gammaproteobacteria</taxon>
        <taxon>Vibrionales</taxon>
        <taxon>Vibrionaceae</taxon>
        <taxon>Aliivibrio</taxon>
    </lineage>
</organism>
<name>H2ES77_ALIFS</name>